<dbReference type="InterPro" id="IPR051346">
    <property type="entry name" value="OTU_Deubiquitinase"/>
</dbReference>
<dbReference type="GO" id="GO:0004843">
    <property type="term" value="F:cysteine-type deubiquitinase activity"/>
    <property type="evidence" value="ECO:0007669"/>
    <property type="project" value="UniProtKB-EC"/>
</dbReference>
<evidence type="ECO:0000313" key="7">
    <source>
        <dbReference type="EMBL" id="OAA40553.1"/>
    </source>
</evidence>
<dbReference type="AlphaFoldDB" id="A0A162JD81"/>
<evidence type="ECO:0000256" key="2">
    <source>
        <dbReference type="ARBA" id="ARBA00012759"/>
    </source>
</evidence>
<dbReference type="Proteomes" id="UP000076744">
    <property type="component" value="Unassembled WGS sequence"/>
</dbReference>
<keyword evidence="3" id="KW-0645">Protease</keyword>
<comment type="catalytic activity">
    <reaction evidence="1">
        <text>Thiol-dependent hydrolysis of ester, thioester, amide, peptide and isopeptide bonds formed by the C-terminal Gly of ubiquitin (a 76-residue protein attached to proteins as an intracellular targeting signal).</text>
        <dbReference type="EC" id="3.4.19.12"/>
    </reaction>
</comment>
<dbReference type="PANTHER" id="PTHR13367:SF34">
    <property type="match status" value="1"/>
</dbReference>
<proteinExistence type="predicted"/>
<keyword evidence="5" id="KW-0378">Hydrolase</keyword>
<gene>
    <name evidence="7" type="ORF">ISF_09804</name>
</gene>
<dbReference type="EC" id="3.4.19.12" evidence="2"/>
<dbReference type="STRING" id="1081104.A0A162JD81"/>
<dbReference type="EMBL" id="AZHB01000076">
    <property type="protein sequence ID" value="OAA40553.1"/>
    <property type="molecule type" value="Genomic_DNA"/>
</dbReference>
<sequence>MDPPVRVILDVGAQILELDNIGVAQAWLSILSGDEATQAAIFVDRDDHICVLDRKGYVEPLHTSPFATQLDVCVVFLDEAHTRGIDLALPHYYRAAVTLGANLTKDRLVQACMRLRRLGHGQSVVFCVPREICSKLHTTQPTVADILQWAIKGTWEDAARSVPLWAVQGRRHQAQATVWKAAQTEDGALQMTRSQASQFLEQEAVSMETRYAPRMDTAAAAGDDDPINQRFRAFRPMNYFAAALSEEQERELSPEIEREREVQRAAPERPALHALHPDMVTYVATGRLAADSSARVPAFASLSATSAARYLDLNTCPPHVYVSRDFAQTVDGGGSDCTQRPVQWVLVSPPRSQAPAIDTMMVISPYEAQMLLPAIQKSTSVALCLYAPRPNQGYSALDALDLYTVPEQLDICVPPQFAICLNVFAGQLYFGSELEAIRVCHYLGINLSMAITPPYEEYCFAKDDGRRQPRQ</sequence>
<accession>A0A162JD81</accession>
<evidence type="ECO:0000313" key="8">
    <source>
        <dbReference type="Proteomes" id="UP000076744"/>
    </source>
</evidence>
<dbReference type="RefSeq" id="XP_018699402.1">
    <property type="nucleotide sequence ID" value="XM_018853405.1"/>
</dbReference>
<organism evidence="7 8">
    <name type="scientific">Cordyceps fumosorosea (strain ARSEF 2679)</name>
    <name type="common">Isaria fumosorosea</name>
    <dbReference type="NCBI Taxonomy" id="1081104"/>
    <lineage>
        <taxon>Eukaryota</taxon>
        <taxon>Fungi</taxon>
        <taxon>Dikarya</taxon>
        <taxon>Ascomycota</taxon>
        <taxon>Pezizomycotina</taxon>
        <taxon>Sordariomycetes</taxon>
        <taxon>Hypocreomycetidae</taxon>
        <taxon>Hypocreales</taxon>
        <taxon>Cordycipitaceae</taxon>
        <taxon>Cordyceps</taxon>
    </lineage>
</organism>
<dbReference type="GeneID" id="30026096"/>
<dbReference type="GO" id="GO:0006508">
    <property type="term" value="P:proteolysis"/>
    <property type="evidence" value="ECO:0007669"/>
    <property type="project" value="UniProtKB-KW"/>
</dbReference>
<evidence type="ECO:0000256" key="5">
    <source>
        <dbReference type="ARBA" id="ARBA00022801"/>
    </source>
</evidence>
<evidence type="ECO:0000256" key="3">
    <source>
        <dbReference type="ARBA" id="ARBA00022670"/>
    </source>
</evidence>
<evidence type="ECO:0000256" key="4">
    <source>
        <dbReference type="ARBA" id="ARBA00022786"/>
    </source>
</evidence>
<protein>
    <recommendedName>
        <fullName evidence="2">ubiquitinyl hydrolase 1</fullName>
        <ecNumber evidence="2">3.4.19.12</ecNumber>
    </recommendedName>
</protein>
<dbReference type="PANTHER" id="PTHR13367">
    <property type="entry name" value="UBIQUITIN THIOESTERASE"/>
    <property type="match status" value="1"/>
</dbReference>
<keyword evidence="8" id="KW-1185">Reference proteome</keyword>
<keyword evidence="6" id="KW-0788">Thiol protease</keyword>
<comment type="caution">
    <text evidence="7">The sequence shown here is derived from an EMBL/GenBank/DDBJ whole genome shotgun (WGS) entry which is preliminary data.</text>
</comment>
<evidence type="ECO:0000256" key="6">
    <source>
        <dbReference type="ARBA" id="ARBA00022807"/>
    </source>
</evidence>
<keyword evidence="4" id="KW-0833">Ubl conjugation pathway</keyword>
<dbReference type="OrthoDB" id="4870015at2759"/>
<evidence type="ECO:0000256" key="1">
    <source>
        <dbReference type="ARBA" id="ARBA00000707"/>
    </source>
</evidence>
<reference evidence="7 8" key="1">
    <citation type="journal article" date="2016" name="Genome Biol. Evol.">
        <title>Divergent and convergent evolution of fungal pathogenicity.</title>
        <authorList>
            <person name="Shang Y."/>
            <person name="Xiao G."/>
            <person name="Zheng P."/>
            <person name="Cen K."/>
            <person name="Zhan S."/>
            <person name="Wang C."/>
        </authorList>
    </citation>
    <scope>NUCLEOTIDE SEQUENCE [LARGE SCALE GENOMIC DNA]</scope>
    <source>
        <strain evidence="7 8">ARSEF 2679</strain>
    </source>
</reference>
<name>A0A162JD81_CORFA</name>